<accession>A0ACC3ACJ1</accession>
<evidence type="ECO:0000313" key="2">
    <source>
        <dbReference type="Proteomes" id="UP001172386"/>
    </source>
</evidence>
<sequence length="213" mass="20095">MGLSDEPLGSERISKSNIIKGAADLVRGRPVRPNAVGGFEKLEEKLDLEAGELVDQETGRPGDGQTSLATSSTPDSKFPRDVQRRTNRGYASDYQNMSDTGNPLHHHDHHSNMIGGDNSTGLASDFGGLGEDSGSGSGGDSGGGDLGGDSGGVSGLGGHSDDGVGGLGGHSGGIGGLGGDGGGGGIGGGGDGGGIGGGGGGGDGGGGGGGGGA</sequence>
<comment type="caution">
    <text evidence="1">The sequence shown here is derived from an EMBL/GenBank/DDBJ whole genome shotgun (WGS) entry which is preliminary data.</text>
</comment>
<dbReference type="EMBL" id="JAPDRQ010000041">
    <property type="protein sequence ID" value="KAJ9659344.1"/>
    <property type="molecule type" value="Genomic_DNA"/>
</dbReference>
<evidence type="ECO:0000313" key="1">
    <source>
        <dbReference type="EMBL" id="KAJ9659344.1"/>
    </source>
</evidence>
<reference evidence="1" key="1">
    <citation type="submission" date="2022-10" db="EMBL/GenBank/DDBJ databases">
        <title>Culturing micro-colonial fungi from biological soil crusts in the Mojave desert and describing Neophaeococcomyces mojavensis, and introducing the new genera and species Taxawa tesnikishii.</title>
        <authorList>
            <person name="Kurbessoian T."/>
            <person name="Stajich J.E."/>
        </authorList>
    </citation>
    <scope>NUCLEOTIDE SEQUENCE</scope>
    <source>
        <strain evidence="1">JES_112</strain>
    </source>
</reference>
<organism evidence="1 2">
    <name type="scientific">Neophaeococcomyces mojaviensis</name>
    <dbReference type="NCBI Taxonomy" id="3383035"/>
    <lineage>
        <taxon>Eukaryota</taxon>
        <taxon>Fungi</taxon>
        <taxon>Dikarya</taxon>
        <taxon>Ascomycota</taxon>
        <taxon>Pezizomycotina</taxon>
        <taxon>Eurotiomycetes</taxon>
        <taxon>Chaetothyriomycetidae</taxon>
        <taxon>Chaetothyriales</taxon>
        <taxon>Chaetothyriales incertae sedis</taxon>
        <taxon>Neophaeococcomyces</taxon>
    </lineage>
</organism>
<gene>
    <name evidence="1" type="ORF">H2198_003220</name>
</gene>
<dbReference type="Proteomes" id="UP001172386">
    <property type="component" value="Unassembled WGS sequence"/>
</dbReference>
<name>A0ACC3ACJ1_9EURO</name>
<proteinExistence type="predicted"/>
<protein>
    <submittedName>
        <fullName evidence="1">Uncharacterized protein</fullName>
    </submittedName>
</protein>
<keyword evidence="2" id="KW-1185">Reference proteome</keyword>